<dbReference type="OrthoDB" id="3637369at2"/>
<feature type="transmembrane region" description="Helical" evidence="1">
    <location>
        <begin position="150"/>
        <end position="170"/>
    </location>
</feature>
<dbReference type="RefSeq" id="WP_017987475.1">
    <property type="nucleotide sequence ID" value="NZ_AQUL01000001.1"/>
</dbReference>
<feature type="transmembrane region" description="Helical" evidence="1">
    <location>
        <begin position="28"/>
        <end position="47"/>
    </location>
</feature>
<accession>A0A076MS35</accession>
<dbReference type="HOGENOM" id="CLU_084215_2_1_11"/>
<reference evidence="2 3" key="1">
    <citation type="submission" date="2014-07" db="EMBL/GenBank/DDBJ databases">
        <title>Whole Genome Sequence of the Amycolatopsis methanolica 239.</title>
        <authorList>
            <person name="Tang B."/>
        </authorList>
    </citation>
    <scope>NUCLEOTIDE SEQUENCE [LARGE SCALE GENOMIC DNA]</scope>
    <source>
        <strain evidence="2 3">239</strain>
    </source>
</reference>
<dbReference type="EMBL" id="CP009110">
    <property type="protein sequence ID" value="AIJ21615.1"/>
    <property type="molecule type" value="Genomic_DNA"/>
</dbReference>
<dbReference type="PANTHER" id="PTHR42305">
    <property type="entry name" value="MEMBRANE PROTEIN RV1733C-RELATED"/>
    <property type="match status" value="1"/>
</dbReference>
<sequence>MTGPIGRFWRRLHIGRNPLARTSDRVEAALLLVVVLGLLVAVPLALFTGSRTYGGQLAVSEQQRTSRHLVTATLLEDAPAPVPATEGAFSTSSTAGVHATWTYNGGEPKTGIVAADPGATAGSTVPVWINEAGDPAPAPISSTDAATTGVLAGIFAWLVAALVLTATYWITRFVLDRRRAARWEAEWATLGDRWARS</sequence>
<evidence type="ECO:0000313" key="2">
    <source>
        <dbReference type="EMBL" id="AIJ21615.1"/>
    </source>
</evidence>
<keyword evidence="3" id="KW-1185">Reference proteome</keyword>
<dbReference type="eggNOG" id="ENOG50340RU">
    <property type="taxonomic scope" value="Bacteria"/>
</dbReference>
<dbReference type="KEGG" id="amq:AMETH_1523"/>
<keyword evidence="1" id="KW-0472">Membrane</keyword>
<name>A0A076MS35_AMYME</name>
<evidence type="ECO:0000313" key="3">
    <source>
        <dbReference type="Proteomes" id="UP000062973"/>
    </source>
</evidence>
<keyword evidence="1 2" id="KW-0812">Transmembrane</keyword>
<proteinExistence type="predicted"/>
<dbReference type="STRING" id="1068978.AMETH_1523"/>
<dbReference type="Proteomes" id="UP000062973">
    <property type="component" value="Chromosome"/>
</dbReference>
<gene>
    <name evidence="2" type="ORF">AMETH_1523</name>
</gene>
<dbReference type="InterPro" id="IPR039708">
    <property type="entry name" value="MT1774/Rv1733c-like"/>
</dbReference>
<dbReference type="PATRIC" id="fig|1068978.7.peg.1605"/>
<evidence type="ECO:0000256" key="1">
    <source>
        <dbReference type="SAM" id="Phobius"/>
    </source>
</evidence>
<dbReference type="PANTHER" id="PTHR42305:SF1">
    <property type="entry name" value="MEMBRANE PROTEIN RV1733C-RELATED"/>
    <property type="match status" value="1"/>
</dbReference>
<keyword evidence="1" id="KW-1133">Transmembrane helix</keyword>
<dbReference type="AlphaFoldDB" id="A0A076MS35"/>
<organism evidence="2 3">
    <name type="scientific">Amycolatopsis methanolica 239</name>
    <dbReference type="NCBI Taxonomy" id="1068978"/>
    <lineage>
        <taxon>Bacteria</taxon>
        <taxon>Bacillati</taxon>
        <taxon>Actinomycetota</taxon>
        <taxon>Actinomycetes</taxon>
        <taxon>Pseudonocardiales</taxon>
        <taxon>Pseudonocardiaceae</taxon>
        <taxon>Amycolatopsis</taxon>
        <taxon>Amycolatopsis methanolica group</taxon>
    </lineage>
</organism>
<protein>
    <submittedName>
        <fullName evidence="2">Transmembrane protein</fullName>
    </submittedName>
</protein>